<name>A0A9P5S4U0_9FUNG</name>
<feature type="compositionally biased region" description="Polar residues" evidence="1">
    <location>
        <begin position="17"/>
        <end position="28"/>
    </location>
</feature>
<feature type="compositionally biased region" description="Polar residues" evidence="1">
    <location>
        <begin position="476"/>
        <end position="503"/>
    </location>
</feature>
<feature type="compositionally biased region" description="Polar residues" evidence="1">
    <location>
        <begin position="661"/>
        <end position="670"/>
    </location>
</feature>
<feature type="compositionally biased region" description="Low complexity" evidence="1">
    <location>
        <begin position="188"/>
        <end position="208"/>
    </location>
</feature>
<sequence length="697" mass="73996">MSQNEQKAVGSIDPYAHTTSNQINTSSAPVRDNPDNLQGSTHHAASPSVEGGVYQQNQGPPDPFLTSKITTTPPTTTTATPVTTTSATASDRKPSLTDTLIAGAATAATTATIAATNAVAAARRLVGNDGSSEIDLDNETPDTVQIEETSSPKGGILNFIKSSSTNNGLEFSQRKLSVNKNKRHSSHHPISSTTAAAASVPTVTPTTVHNDDTEHPMQNAVPNNTATQTTNNTTQRLMQTSMQHSMHNSTQDSMEQQHPVQQQQQHPIQQHQQHSIQQQRPIQQAVPANAQTAAPAPTNITFSENPPVTKNNNNGTNTTTATVAGAPTNSLLHRRNSIAGQTAVLTEPHHTLYVTRQGGARSHALGVDQPSVSSTSKTIKTQTQSGLGVDKPVYVGVHEDPKTQARRRGSLHVDKTPVFSQNALNDPNDKDQNSYTGNLVESNSVAGNEKPASLKDSLSRRRRSSSSGLNVDPPTVATSNIAGSGSTDHTNNNRPKGTYNSGINVDRAGHHDRKISGFGVDKPAIVTHQMAAATKTKNLSPIVPGLNTKTTTTNNRSHSPTPSNHQNPQNSTIQPYSTTTTTSETVINPAEMGPTITYQNPPSFSSSAPVDPVVVPADYDGPIPQVNPGEQVIWVKKTVVQTEYYDGAPDNTGTPMPPAPTQDSGTQNRRGSAGSLLDRIRGRRTSAVSTDKGKQRT</sequence>
<dbReference type="OrthoDB" id="2422346at2759"/>
<feature type="region of interest" description="Disordered" evidence="1">
    <location>
        <begin position="540"/>
        <end position="582"/>
    </location>
</feature>
<feature type="compositionally biased region" description="Polar residues" evidence="1">
    <location>
        <begin position="433"/>
        <end position="446"/>
    </location>
</feature>
<reference evidence="2" key="1">
    <citation type="journal article" date="2020" name="Fungal Divers.">
        <title>Resolving the Mortierellaceae phylogeny through synthesis of multi-gene phylogenetics and phylogenomics.</title>
        <authorList>
            <person name="Vandepol N."/>
            <person name="Liber J."/>
            <person name="Desiro A."/>
            <person name="Na H."/>
            <person name="Kennedy M."/>
            <person name="Barry K."/>
            <person name="Grigoriev I.V."/>
            <person name="Miller A.N."/>
            <person name="O'Donnell K."/>
            <person name="Stajich J.E."/>
            <person name="Bonito G."/>
        </authorList>
    </citation>
    <scope>NUCLEOTIDE SEQUENCE</scope>
    <source>
        <strain evidence="2">NRRL 6426</strain>
    </source>
</reference>
<feature type="region of interest" description="Disordered" evidence="1">
    <location>
        <begin position="645"/>
        <end position="697"/>
    </location>
</feature>
<dbReference type="Proteomes" id="UP000748756">
    <property type="component" value="Unassembled WGS sequence"/>
</dbReference>
<protein>
    <submittedName>
        <fullName evidence="2">Uncharacterized protein</fullName>
    </submittedName>
</protein>
<accession>A0A9P5S4U0</accession>
<feature type="region of interest" description="Disordered" evidence="1">
    <location>
        <begin position="1"/>
        <end position="91"/>
    </location>
</feature>
<keyword evidence="3" id="KW-1185">Reference proteome</keyword>
<feature type="region of interest" description="Disordered" evidence="1">
    <location>
        <begin position="400"/>
        <end position="508"/>
    </location>
</feature>
<evidence type="ECO:0000313" key="3">
    <source>
        <dbReference type="Proteomes" id="UP000748756"/>
    </source>
</evidence>
<evidence type="ECO:0000313" key="2">
    <source>
        <dbReference type="EMBL" id="KAF9154924.1"/>
    </source>
</evidence>
<feature type="compositionally biased region" description="Low complexity" evidence="1">
    <location>
        <begin position="223"/>
        <end position="235"/>
    </location>
</feature>
<feature type="compositionally biased region" description="Low complexity" evidence="1">
    <location>
        <begin position="256"/>
        <end position="320"/>
    </location>
</feature>
<dbReference type="EMBL" id="JAAAUQ010000091">
    <property type="protein sequence ID" value="KAF9154924.1"/>
    <property type="molecule type" value="Genomic_DNA"/>
</dbReference>
<organism evidence="2 3">
    <name type="scientific">Linnemannia schmuckeri</name>
    <dbReference type="NCBI Taxonomy" id="64567"/>
    <lineage>
        <taxon>Eukaryota</taxon>
        <taxon>Fungi</taxon>
        <taxon>Fungi incertae sedis</taxon>
        <taxon>Mucoromycota</taxon>
        <taxon>Mortierellomycotina</taxon>
        <taxon>Mortierellomycetes</taxon>
        <taxon>Mortierellales</taxon>
        <taxon>Mortierellaceae</taxon>
        <taxon>Linnemannia</taxon>
    </lineage>
</organism>
<evidence type="ECO:0000256" key="1">
    <source>
        <dbReference type="SAM" id="MobiDB-lite"/>
    </source>
</evidence>
<feature type="compositionally biased region" description="Polar residues" evidence="1">
    <location>
        <begin position="236"/>
        <end position="254"/>
    </location>
</feature>
<feature type="compositionally biased region" description="Polar residues" evidence="1">
    <location>
        <begin position="547"/>
        <end position="576"/>
    </location>
</feature>
<feature type="compositionally biased region" description="Low complexity" evidence="1">
    <location>
        <begin position="66"/>
        <end position="89"/>
    </location>
</feature>
<feature type="region of interest" description="Disordered" evidence="1">
    <location>
        <begin position="178"/>
        <end position="320"/>
    </location>
</feature>
<feature type="compositionally biased region" description="Low complexity" evidence="1">
    <location>
        <begin position="373"/>
        <end position="385"/>
    </location>
</feature>
<gene>
    <name evidence="2" type="ORF">BG015_011608</name>
</gene>
<comment type="caution">
    <text evidence="2">The sequence shown here is derived from an EMBL/GenBank/DDBJ whole genome shotgun (WGS) entry which is preliminary data.</text>
</comment>
<dbReference type="AlphaFoldDB" id="A0A9P5S4U0"/>
<proteinExistence type="predicted"/>
<feature type="region of interest" description="Disordered" evidence="1">
    <location>
        <begin position="364"/>
        <end position="385"/>
    </location>
</feature>